<proteinExistence type="predicted"/>
<dbReference type="OrthoDB" id="886754at2"/>
<evidence type="ECO:0000313" key="1">
    <source>
        <dbReference type="EMBL" id="RDY29759.1"/>
    </source>
</evidence>
<dbReference type="AlphaFoldDB" id="A0A371JAG2"/>
<dbReference type="EMBL" id="NOJY02000001">
    <property type="protein sequence ID" value="RDY29759.1"/>
    <property type="molecule type" value="Genomic_DNA"/>
</dbReference>
<keyword evidence="2" id="KW-1185">Reference proteome</keyword>
<name>A0A371JAG2_9FIRM</name>
<evidence type="ECO:0000313" key="2">
    <source>
        <dbReference type="Proteomes" id="UP000215694"/>
    </source>
</evidence>
<evidence type="ECO:0008006" key="3">
    <source>
        <dbReference type="Google" id="ProtNLM"/>
    </source>
</evidence>
<gene>
    <name evidence="1" type="ORF">CHL78_000895</name>
</gene>
<dbReference type="Proteomes" id="UP000215694">
    <property type="component" value="Unassembled WGS sequence"/>
</dbReference>
<reference evidence="1 2" key="1">
    <citation type="journal article" date="2017" name="Genome Announc.">
        <title>Draft Genome Sequence of Romboutsia weinsteinii sp. nov. Strain CCRI-19649(T) Isolated from Surface Water.</title>
        <authorList>
            <person name="Maheux A.F."/>
            <person name="Boudreau D.K."/>
            <person name="Berube E."/>
            <person name="Boissinot M."/>
            <person name="Cantin P."/>
            <person name="Raymond F."/>
            <person name="Corbeil J."/>
            <person name="Omar R.F."/>
            <person name="Bergeron M.G."/>
        </authorList>
    </citation>
    <scope>NUCLEOTIDE SEQUENCE [LARGE SCALE GENOMIC DNA]</scope>
    <source>
        <strain evidence="1 2">CCRI-19649</strain>
    </source>
</reference>
<protein>
    <recommendedName>
        <fullName evidence="3">HK97 gp10 family phage protein</fullName>
    </recommendedName>
</protein>
<organism evidence="1 2">
    <name type="scientific">Romboutsia weinsteinii</name>
    <dbReference type="NCBI Taxonomy" id="2020949"/>
    <lineage>
        <taxon>Bacteria</taxon>
        <taxon>Bacillati</taxon>
        <taxon>Bacillota</taxon>
        <taxon>Clostridia</taxon>
        <taxon>Peptostreptococcales</taxon>
        <taxon>Peptostreptococcaceae</taxon>
        <taxon>Romboutsia</taxon>
    </lineage>
</organism>
<comment type="caution">
    <text evidence="1">The sequence shown here is derived from an EMBL/GenBank/DDBJ whole genome shotgun (WGS) entry which is preliminary data.</text>
</comment>
<dbReference type="Pfam" id="PF04883">
    <property type="entry name" value="HK97-gp10_like"/>
    <property type="match status" value="1"/>
</dbReference>
<dbReference type="NCBIfam" id="TIGR01725">
    <property type="entry name" value="phge_HK97_gp10"/>
    <property type="match status" value="1"/>
</dbReference>
<accession>A0A371JAG2</accession>
<sequence length="126" mass="14113">MSLQFDISQLTKKLSELENKVKKDVAKKALLEGVEPMENALKDASPVDTGELRANIKSANKIKMKKGKTTIDVGVTGDNRKIVERAYYNHYGSRSRAGTYFIDDGFKIGIKPAQEKIKEVLIKELK</sequence>
<dbReference type="RefSeq" id="WP_094368472.1">
    <property type="nucleotide sequence ID" value="NZ_NOJY02000001.1"/>
</dbReference>
<dbReference type="InterPro" id="IPR010064">
    <property type="entry name" value="HK97-gp10_tail"/>
</dbReference>